<keyword evidence="2" id="KW-1185">Reference proteome</keyword>
<dbReference type="AlphaFoldDB" id="A0A6N7XAK5"/>
<proteinExistence type="predicted"/>
<evidence type="ECO:0000313" key="2">
    <source>
        <dbReference type="Proteomes" id="UP000469424"/>
    </source>
</evidence>
<organism evidence="1 2">
    <name type="scientific">Mogibacterium kristiansenii</name>
    <dbReference type="NCBI Taxonomy" id="2606708"/>
    <lineage>
        <taxon>Bacteria</taxon>
        <taxon>Bacillati</taxon>
        <taxon>Bacillota</taxon>
        <taxon>Clostridia</taxon>
        <taxon>Peptostreptococcales</taxon>
        <taxon>Anaerovoracaceae</taxon>
        <taxon>Mogibacterium</taxon>
    </lineage>
</organism>
<sequence>MDIMKISVLSKAKRYATISIALIVCLLVSIIPTFAVTGNTESQVTASESVIARLAKTNDFTVKDKSQINRDLSVMKDLALPVNQIKDISRRESKLIYSMKMTNDVTDDIVVSKAVNGDVELTITEGDLKNKLKICSNGDLFLDGEKIVIQEESSYSDNDSITNFRSKQAGWTSTPPSNIKSWKFRKETKKSHIYLNTKAGQISISALGIILFNAGWLGYVVSCASFIHTVGSDSKCLSLKRKTYDGIPKGYLAVKVVESAFTKANYKGKKKTVVQYGYNVPKV</sequence>
<accession>A0A6N7XAK5</accession>
<gene>
    <name evidence="1" type="ORF">FYJ65_09355</name>
</gene>
<protein>
    <submittedName>
        <fullName evidence="1">Uncharacterized protein</fullName>
    </submittedName>
</protein>
<dbReference type="EMBL" id="VUNA01000036">
    <property type="protein sequence ID" value="MST71503.1"/>
    <property type="molecule type" value="Genomic_DNA"/>
</dbReference>
<comment type="caution">
    <text evidence="1">The sequence shown here is derived from an EMBL/GenBank/DDBJ whole genome shotgun (WGS) entry which is preliminary data.</text>
</comment>
<dbReference type="RefSeq" id="WP_154555068.1">
    <property type="nucleotide sequence ID" value="NZ_VUNA01000036.1"/>
</dbReference>
<reference evidence="1 2" key="1">
    <citation type="submission" date="2019-08" db="EMBL/GenBank/DDBJ databases">
        <title>In-depth cultivation of the pig gut microbiome towards novel bacterial diversity and tailored functional studies.</title>
        <authorList>
            <person name="Wylensek D."/>
            <person name="Hitch T.C.A."/>
            <person name="Clavel T."/>
        </authorList>
    </citation>
    <scope>NUCLEOTIDE SEQUENCE [LARGE SCALE GENOMIC DNA]</scope>
    <source>
        <strain evidence="1 2">WCA-MUC-591-APC-4B</strain>
    </source>
</reference>
<evidence type="ECO:0000313" key="1">
    <source>
        <dbReference type="EMBL" id="MST71503.1"/>
    </source>
</evidence>
<dbReference type="Proteomes" id="UP000469424">
    <property type="component" value="Unassembled WGS sequence"/>
</dbReference>
<name>A0A6N7XAK5_9FIRM</name>